<evidence type="ECO:0000313" key="1">
    <source>
        <dbReference type="EMBL" id="QHT16330.1"/>
    </source>
</evidence>
<sequence length="319" mass="35964">MAERIIDGTQFNSENIMYTAPKVNPQGGKSVNILSKSTKTTLTLSTPLMLTWGASDFKKEGEEVGNGKYELALQFPGEEYQSADTNAFLKNLRDFETKIKNDALIYSKEWFGKVHKSSEIIQELFTPLLKYPKDKSTGDYDYTKQPTIRIKLPQWDGVWKSEIYDEDSNKLYPSSENPIATPLDYLKKGSNIACLIQFAGLWFVNGKFSASWKLVQAVVQKPKAQLQGQCHIRLKPQDKEKLKTQTVKDDELECEPVPVQVSSIVCDSDDEVEEEDEEEEVVEPPVPVPVPVPVTVPVPVPVEEPKVVKKRVVKKKVDA</sequence>
<proteinExistence type="predicted"/>
<protein>
    <submittedName>
        <fullName evidence="1">Uncharacterized protein</fullName>
    </submittedName>
</protein>
<reference evidence="1" key="1">
    <citation type="journal article" date="2020" name="Nature">
        <title>Giant virus diversity and host interactions through global metagenomics.</title>
        <authorList>
            <person name="Schulz F."/>
            <person name="Roux S."/>
            <person name="Paez-Espino D."/>
            <person name="Jungbluth S."/>
            <person name="Walsh D.A."/>
            <person name="Denef V.J."/>
            <person name="McMahon K.D."/>
            <person name="Konstantinidis K.T."/>
            <person name="Eloe-Fadrosh E.A."/>
            <person name="Kyrpides N.C."/>
            <person name="Woyke T."/>
        </authorList>
    </citation>
    <scope>NUCLEOTIDE SEQUENCE</scope>
    <source>
        <strain evidence="1">GVMAG-M-3300023174-182</strain>
    </source>
</reference>
<organism evidence="1">
    <name type="scientific">viral metagenome</name>
    <dbReference type="NCBI Taxonomy" id="1070528"/>
    <lineage>
        <taxon>unclassified sequences</taxon>
        <taxon>metagenomes</taxon>
        <taxon>organismal metagenomes</taxon>
    </lineage>
</organism>
<dbReference type="EMBL" id="MN739620">
    <property type="protein sequence ID" value="QHT16330.1"/>
    <property type="molecule type" value="Genomic_DNA"/>
</dbReference>
<accession>A0A6C0DJB8</accession>
<dbReference type="AlphaFoldDB" id="A0A6C0DJB8"/>
<name>A0A6C0DJB8_9ZZZZ</name>